<keyword evidence="9" id="KW-1133">Transmembrane helix</keyword>
<sequence length="162" mass="18340">MLTMTFLVLDSRNDLPKVAYSTALDVYVCMCFFFIFASIVQFAAVHFFTKYGTADPELLQHIADTDEDEDVDDDDDDDGDDDDGYPSYGVNHKGTRLQSSGLSGCLKTAWRCVMSTRRKRFNKNVRNSIGLNSVSKIDKVARILFPAAFSGLNIIYWMSYLR</sequence>
<keyword evidence="5" id="KW-0628">Postsynaptic cell membrane</keyword>
<dbReference type="InterPro" id="IPR036719">
    <property type="entry name" value="Neuro-gated_channel_TM_sf"/>
</dbReference>
<dbReference type="InterPro" id="IPR038050">
    <property type="entry name" value="Neuro_actylchol_rec"/>
</dbReference>
<dbReference type="Proteomes" id="UP000694888">
    <property type="component" value="Unplaced"/>
</dbReference>
<keyword evidence="9" id="KW-0812">Transmembrane</keyword>
<evidence type="ECO:0000313" key="12">
    <source>
        <dbReference type="RefSeq" id="XP_005106571.1"/>
    </source>
</evidence>
<keyword evidence="1" id="KW-0770">Synapse</keyword>
<feature type="compositionally biased region" description="Acidic residues" evidence="8">
    <location>
        <begin position="65"/>
        <end position="84"/>
    </location>
</feature>
<feature type="domain" description="Neurotransmitter-gated ion-channel transmembrane" evidence="10">
    <location>
        <begin position="2"/>
        <end position="50"/>
    </location>
</feature>
<evidence type="ECO:0000313" key="11">
    <source>
        <dbReference type="Proteomes" id="UP000694888"/>
    </source>
</evidence>
<keyword evidence="9" id="KW-0472">Membrane</keyword>
<feature type="transmembrane region" description="Helical" evidence="9">
    <location>
        <begin position="20"/>
        <end position="40"/>
    </location>
</feature>
<dbReference type="InterPro" id="IPR006028">
    <property type="entry name" value="GABAA/Glycine_rcpt"/>
</dbReference>
<evidence type="ECO:0000256" key="1">
    <source>
        <dbReference type="ARBA" id="ARBA00023018"/>
    </source>
</evidence>
<dbReference type="Pfam" id="PF02932">
    <property type="entry name" value="Neur_chan_memb"/>
    <property type="match status" value="1"/>
</dbReference>
<dbReference type="InterPro" id="IPR001390">
    <property type="entry name" value="GABAAa_rcpt"/>
</dbReference>
<evidence type="ECO:0000256" key="8">
    <source>
        <dbReference type="SAM" id="MobiDB-lite"/>
    </source>
</evidence>
<evidence type="ECO:0000259" key="10">
    <source>
        <dbReference type="Pfam" id="PF02932"/>
    </source>
</evidence>
<feature type="region of interest" description="Disordered" evidence="8">
    <location>
        <begin position="65"/>
        <end position="95"/>
    </location>
</feature>
<keyword evidence="3" id="KW-0675">Receptor</keyword>
<keyword evidence="2" id="KW-1015">Disulfide bond</keyword>
<dbReference type="PRINTS" id="PR01079">
    <property type="entry name" value="GABAARALPHA"/>
</dbReference>
<name>A0ABM0K1I3_APLCA</name>
<dbReference type="InterPro" id="IPR006029">
    <property type="entry name" value="Neurotrans-gated_channel_TM"/>
</dbReference>
<dbReference type="PRINTS" id="PR00253">
    <property type="entry name" value="GABAARECEPTR"/>
</dbReference>
<keyword evidence="6" id="KW-0407">Ion channel</keyword>
<dbReference type="RefSeq" id="XP_005106571.1">
    <property type="nucleotide sequence ID" value="XM_005106514.3"/>
</dbReference>
<keyword evidence="6" id="KW-0813">Transport</keyword>
<comment type="subcellular location">
    <subcellularLocation>
        <location evidence="7">Postsynaptic cell membrane</location>
        <topology evidence="7">Multi-pass membrane protein</topology>
    </subcellularLocation>
</comment>
<protein>
    <submittedName>
        <fullName evidence="12">Gamma-aminobutyric acid receptor subunit alpha-2-like</fullName>
    </submittedName>
</protein>
<proteinExistence type="predicted"/>
<keyword evidence="6" id="KW-1071">Ligand-gated ion channel</keyword>
<dbReference type="GeneID" id="101846301"/>
<evidence type="ECO:0000256" key="2">
    <source>
        <dbReference type="ARBA" id="ARBA00023157"/>
    </source>
</evidence>
<evidence type="ECO:0000256" key="9">
    <source>
        <dbReference type="SAM" id="Phobius"/>
    </source>
</evidence>
<evidence type="ECO:0000256" key="4">
    <source>
        <dbReference type="ARBA" id="ARBA00023180"/>
    </source>
</evidence>
<evidence type="ECO:0000256" key="3">
    <source>
        <dbReference type="ARBA" id="ARBA00023170"/>
    </source>
</evidence>
<keyword evidence="4" id="KW-0325">Glycoprotein</keyword>
<accession>A0ABM0K1I3</accession>
<evidence type="ECO:0000256" key="6">
    <source>
        <dbReference type="ARBA" id="ARBA00023286"/>
    </source>
</evidence>
<evidence type="ECO:0000256" key="5">
    <source>
        <dbReference type="ARBA" id="ARBA00023257"/>
    </source>
</evidence>
<feature type="transmembrane region" description="Helical" evidence="9">
    <location>
        <begin position="140"/>
        <end position="159"/>
    </location>
</feature>
<evidence type="ECO:0000256" key="7">
    <source>
        <dbReference type="ARBA" id="ARBA00034104"/>
    </source>
</evidence>
<dbReference type="Gene3D" id="1.20.58.390">
    <property type="entry name" value="Neurotransmitter-gated ion-channel transmembrane domain"/>
    <property type="match status" value="1"/>
</dbReference>
<gene>
    <name evidence="12" type="primary">LOC101846301</name>
</gene>
<reference evidence="12" key="1">
    <citation type="submission" date="2025-08" db="UniProtKB">
        <authorList>
            <consortium name="RefSeq"/>
        </authorList>
    </citation>
    <scope>IDENTIFICATION</scope>
</reference>
<dbReference type="SUPFAM" id="SSF90112">
    <property type="entry name" value="Neurotransmitter-gated ion-channel transmembrane pore"/>
    <property type="match status" value="1"/>
</dbReference>
<organism evidence="11 12">
    <name type="scientific">Aplysia californica</name>
    <name type="common">California sea hare</name>
    <dbReference type="NCBI Taxonomy" id="6500"/>
    <lineage>
        <taxon>Eukaryota</taxon>
        <taxon>Metazoa</taxon>
        <taxon>Spiralia</taxon>
        <taxon>Lophotrochozoa</taxon>
        <taxon>Mollusca</taxon>
        <taxon>Gastropoda</taxon>
        <taxon>Heterobranchia</taxon>
        <taxon>Euthyneura</taxon>
        <taxon>Tectipleura</taxon>
        <taxon>Aplysiida</taxon>
        <taxon>Aplysioidea</taxon>
        <taxon>Aplysiidae</taxon>
        <taxon>Aplysia</taxon>
    </lineage>
</organism>
<keyword evidence="11" id="KW-1185">Reference proteome</keyword>
<keyword evidence="6" id="KW-0406">Ion transport</keyword>